<dbReference type="Gene3D" id="1.20.120.1490">
    <property type="match status" value="1"/>
</dbReference>
<dbReference type="EMBL" id="CP009888">
    <property type="protein sequence ID" value="AIY66089.1"/>
    <property type="molecule type" value="Genomic_DNA"/>
</dbReference>
<dbReference type="InterPro" id="IPR052211">
    <property type="entry name" value="Cpx_auxiliary_protein"/>
</dbReference>
<dbReference type="OrthoDB" id="6307216at2"/>
<dbReference type="InterPro" id="IPR012899">
    <property type="entry name" value="LTXXQ"/>
</dbReference>
<dbReference type="GO" id="GO:0030288">
    <property type="term" value="C:outer membrane-bounded periplasmic space"/>
    <property type="evidence" value="ECO:0007669"/>
    <property type="project" value="TreeGrafter"/>
</dbReference>
<comment type="subcellular location">
    <subcellularLocation>
        <location evidence="1">Periplasm</location>
    </subcellularLocation>
</comment>
<evidence type="ECO:0000313" key="5">
    <source>
        <dbReference type="EMBL" id="AIY66089.1"/>
    </source>
</evidence>
<sequence length="149" mass="16768">MNVKLLISSIVIAVAVFSSTAVLAKGHKSGVNMYRMLLSERAAEKLDLTVTQQAKIKSIAESEKAAIELFKNTKSTKRNEVKTIVQAEVFDEVAFRQAFLAGQNERLELAVLKAKNKNAVWNTLTLEQQEKIESMMKKRKAKMAKKREK</sequence>
<reference evidence="5 6" key="1">
    <citation type="submission" date="2014-11" db="EMBL/GenBank/DDBJ databases">
        <title>Complete Genome Sequence of Pseudoalteromonas sp. Strain OCN003 Isolated from Kaneohe Bay, Oahu, Hawaii.</title>
        <authorList>
            <person name="Beurmann S."/>
            <person name="Videau P."/>
            <person name="Ushijima B."/>
            <person name="Smith A.M."/>
            <person name="Aeby G.S."/>
            <person name="Callahan S.M."/>
            <person name="Belcaid M."/>
        </authorList>
    </citation>
    <scope>NUCLEOTIDE SEQUENCE [LARGE SCALE GENOMIC DNA]</scope>
    <source>
        <strain evidence="5 6">OCN003</strain>
    </source>
</reference>
<dbReference type="AlphaFoldDB" id="A0A0A7EHJ5"/>
<organism evidence="5 6">
    <name type="scientific">Pseudoalteromonas piratica</name>
    <dbReference type="NCBI Taxonomy" id="1348114"/>
    <lineage>
        <taxon>Bacteria</taxon>
        <taxon>Pseudomonadati</taxon>
        <taxon>Pseudomonadota</taxon>
        <taxon>Gammaproteobacteria</taxon>
        <taxon>Alteromonadales</taxon>
        <taxon>Pseudoalteromonadaceae</taxon>
        <taxon>Pseudoalteromonas</taxon>
    </lineage>
</organism>
<evidence type="ECO:0000313" key="6">
    <source>
        <dbReference type="Proteomes" id="UP000030341"/>
    </source>
</evidence>
<dbReference type="STRING" id="1348114.OM33_13920"/>
<evidence type="ECO:0000256" key="1">
    <source>
        <dbReference type="ARBA" id="ARBA00004418"/>
    </source>
</evidence>
<comment type="similarity">
    <text evidence="2">Belongs to the CpxP/Spy family.</text>
</comment>
<dbReference type="GO" id="GO:0051082">
    <property type="term" value="F:unfolded protein binding"/>
    <property type="evidence" value="ECO:0007669"/>
    <property type="project" value="TreeGrafter"/>
</dbReference>
<dbReference type="eggNOG" id="COG3678">
    <property type="taxonomic scope" value="Bacteria"/>
</dbReference>
<evidence type="ECO:0000256" key="4">
    <source>
        <dbReference type="ARBA" id="ARBA00022764"/>
    </source>
</evidence>
<evidence type="ECO:0000256" key="2">
    <source>
        <dbReference type="ARBA" id="ARBA00008441"/>
    </source>
</evidence>
<dbReference type="KEGG" id="pseo:OM33_13920"/>
<evidence type="ECO:0008006" key="7">
    <source>
        <dbReference type="Google" id="ProtNLM"/>
    </source>
</evidence>
<dbReference type="RefSeq" id="WP_038642575.1">
    <property type="nucleotide sequence ID" value="NZ_CP009888.1"/>
</dbReference>
<keyword evidence="6" id="KW-1185">Reference proteome</keyword>
<accession>A0A0A7EHJ5</accession>
<proteinExistence type="inferred from homology"/>
<gene>
    <name evidence="5" type="ORF">OM33_13920</name>
</gene>
<dbReference type="Proteomes" id="UP000030341">
    <property type="component" value="Chromosome 1"/>
</dbReference>
<keyword evidence="3" id="KW-0732">Signal</keyword>
<dbReference type="PANTHER" id="PTHR38102">
    <property type="entry name" value="PERIPLASMIC CHAPERONE SPY"/>
    <property type="match status" value="1"/>
</dbReference>
<keyword evidence="4" id="KW-0574">Periplasm</keyword>
<dbReference type="Pfam" id="PF07813">
    <property type="entry name" value="LTXXQ"/>
    <property type="match status" value="1"/>
</dbReference>
<protein>
    <recommendedName>
        <fullName evidence="7">Periplasmic heavy metal sensor</fullName>
    </recommendedName>
</protein>
<dbReference type="HOGENOM" id="CLU_1748116_0_0_6"/>
<name>A0A0A7EHJ5_9GAMM</name>
<dbReference type="PANTHER" id="PTHR38102:SF1">
    <property type="entry name" value="PERIPLASMIC CHAPERONE SPY"/>
    <property type="match status" value="1"/>
</dbReference>
<evidence type="ECO:0000256" key="3">
    <source>
        <dbReference type="ARBA" id="ARBA00022729"/>
    </source>
</evidence>